<keyword evidence="3" id="KW-1185">Reference proteome</keyword>
<name>A0ABR3EWR6_9AGAR</name>
<gene>
    <name evidence="2" type="ORF">V5O48_014638</name>
</gene>
<dbReference type="Proteomes" id="UP001465976">
    <property type="component" value="Unassembled WGS sequence"/>
</dbReference>
<evidence type="ECO:0000313" key="3">
    <source>
        <dbReference type="Proteomes" id="UP001465976"/>
    </source>
</evidence>
<reference evidence="2 3" key="1">
    <citation type="submission" date="2024-02" db="EMBL/GenBank/DDBJ databases">
        <title>A draft genome for the cacao thread blight pathogen Marasmius crinis-equi.</title>
        <authorList>
            <person name="Cohen S.P."/>
            <person name="Baruah I.K."/>
            <person name="Amoako-Attah I."/>
            <person name="Bukari Y."/>
            <person name="Meinhardt L.W."/>
            <person name="Bailey B.A."/>
        </authorList>
    </citation>
    <scope>NUCLEOTIDE SEQUENCE [LARGE SCALE GENOMIC DNA]</scope>
    <source>
        <strain evidence="2 3">GH-76</strain>
    </source>
</reference>
<protein>
    <submittedName>
        <fullName evidence="2">Uncharacterized protein</fullName>
    </submittedName>
</protein>
<proteinExistence type="predicted"/>
<evidence type="ECO:0000256" key="1">
    <source>
        <dbReference type="SAM" id="MobiDB-lite"/>
    </source>
</evidence>
<feature type="region of interest" description="Disordered" evidence="1">
    <location>
        <begin position="29"/>
        <end position="92"/>
    </location>
</feature>
<accession>A0ABR3EWR6</accession>
<sequence length="122" mass="13206">MAMGLCSYSSVRLQRANDSRKEAREAALRTCGLLPSTTNSKAAEPMTTSSPHSESISHSDSEGQAPELEHRPSSPAVSEAETLIGEGGLVNPTMHTDESIWRLCIEIEDPETRRATMVAYMG</sequence>
<organism evidence="2 3">
    <name type="scientific">Marasmius crinis-equi</name>
    <dbReference type="NCBI Taxonomy" id="585013"/>
    <lineage>
        <taxon>Eukaryota</taxon>
        <taxon>Fungi</taxon>
        <taxon>Dikarya</taxon>
        <taxon>Basidiomycota</taxon>
        <taxon>Agaricomycotina</taxon>
        <taxon>Agaricomycetes</taxon>
        <taxon>Agaricomycetidae</taxon>
        <taxon>Agaricales</taxon>
        <taxon>Marasmiineae</taxon>
        <taxon>Marasmiaceae</taxon>
        <taxon>Marasmius</taxon>
    </lineage>
</organism>
<comment type="caution">
    <text evidence="2">The sequence shown here is derived from an EMBL/GenBank/DDBJ whole genome shotgun (WGS) entry which is preliminary data.</text>
</comment>
<feature type="compositionally biased region" description="Basic and acidic residues" evidence="1">
    <location>
        <begin position="55"/>
        <end position="72"/>
    </location>
</feature>
<evidence type="ECO:0000313" key="2">
    <source>
        <dbReference type="EMBL" id="KAL0567353.1"/>
    </source>
</evidence>
<dbReference type="EMBL" id="JBAHYK010001607">
    <property type="protein sequence ID" value="KAL0567353.1"/>
    <property type="molecule type" value="Genomic_DNA"/>
</dbReference>